<organism evidence="9 10">
    <name type="scientific">Bogoriella caseilytica</name>
    <dbReference type="NCBI Taxonomy" id="56055"/>
    <lineage>
        <taxon>Bacteria</taxon>
        <taxon>Bacillati</taxon>
        <taxon>Actinomycetota</taxon>
        <taxon>Actinomycetes</taxon>
        <taxon>Micrococcales</taxon>
        <taxon>Bogoriellaceae</taxon>
        <taxon>Bogoriella</taxon>
    </lineage>
</organism>
<feature type="transmembrane region" description="Helical" evidence="7">
    <location>
        <begin position="214"/>
        <end position="231"/>
    </location>
</feature>
<feature type="transmembrane region" description="Helical" evidence="7">
    <location>
        <begin position="73"/>
        <end position="90"/>
    </location>
</feature>
<dbReference type="AlphaFoldDB" id="A0A3N2BAR2"/>
<evidence type="ECO:0000313" key="10">
    <source>
        <dbReference type="Proteomes" id="UP000280668"/>
    </source>
</evidence>
<dbReference type="InterPro" id="IPR011701">
    <property type="entry name" value="MFS"/>
</dbReference>
<feature type="transmembrane region" description="Helical" evidence="7">
    <location>
        <begin position="347"/>
        <end position="366"/>
    </location>
</feature>
<feature type="transmembrane region" description="Helical" evidence="7">
    <location>
        <begin position="96"/>
        <end position="114"/>
    </location>
</feature>
<accession>A0A3N2BAR2</accession>
<dbReference type="CDD" id="cd17325">
    <property type="entry name" value="MFS_MdtG_SLC18_like"/>
    <property type="match status" value="1"/>
</dbReference>
<keyword evidence="2" id="KW-0813">Transport</keyword>
<dbReference type="Gene3D" id="1.20.1250.20">
    <property type="entry name" value="MFS general substrate transporter like domains"/>
    <property type="match status" value="2"/>
</dbReference>
<evidence type="ECO:0000256" key="1">
    <source>
        <dbReference type="ARBA" id="ARBA00004651"/>
    </source>
</evidence>
<evidence type="ECO:0000259" key="8">
    <source>
        <dbReference type="PROSITE" id="PS50850"/>
    </source>
</evidence>
<evidence type="ECO:0000256" key="2">
    <source>
        <dbReference type="ARBA" id="ARBA00022448"/>
    </source>
</evidence>
<feature type="transmembrane region" description="Helical" evidence="7">
    <location>
        <begin position="306"/>
        <end position="326"/>
    </location>
</feature>
<feature type="transmembrane region" description="Helical" evidence="7">
    <location>
        <begin position="372"/>
        <end position="391"/>
    </location>
</feature>
<dbReference type="EMBL" id="RKHK01000001">
    <property type="protein sequence ID" value="ROR72349.1"/>
    <property type="molecule type" value="Genomic_DNA"/>
</dbReference>
<dbReference type="InterPro" id="IPR050171">
    <property type="entry name" value="MFS_Transporters"/>
</dbReference>
<evidence type="ECO:0000313" key="9">
    <source>
        <dbReference type="EMBL" id="ROR72349.1"/>
    </source>
</evidence>
<dbReference type="InterPro" id="IPR020846">
    <property type="entry name" value="MFS_dom"/>
</dbReference>
<evidence type="ECO:0000256" key="5">
    <source>
        <dbReference type="ARBA" id="ARBA00022989"/>
    </source>
</evidence>
<comment type="subcellular location">
    <subcellularLocation>
        <location evidence="1">Cell membrane</location>
        <topology evidence="1">Multi-pass membrane protein</topology>
    </subcellularLocation>
</comment>
<comment type="caution">
    <text evidence="9">The sequence shown here is derived from an EMBL/GenBank/DDBJ whole genome shotgun (WGS) entry which is preliminary data.</text>
</comment>
<keyword evidence="6 7" id="KW-0472">Membrane</keyword>
<dbReference type="PANTHER" id="PTHR23517">
    <property type="entry name" value="RESISTANCE PROTEIN MDTM, PUTATIVE-RELATED-RELATED"/>
    <property type="match status" value="1"/>
</dbReference>
<name>A0A3N2BAR2_9MICO</name>
<feature type="transmembrane region" description="Helical" evidence="7">
    <location>
        <begin position="7"/>
        <end position="30"/>
    </location>
</feature>
<gene>
    <name evidence="9" type="ORF">EDD31_0700</name>
</gene>
<protein>
    <submittedName>
        <fullName evidence="9">Putative MFS family arabinose efflux permease</fullName>
    </submittedName>
</protein>
<dbReference type="PANTHER" id="PTHR23517:SF2">
    <property type="entry name" value="MULTIDRUG RESISTANCE PROTEIN MDTH"/>
    <property type="match status" value="1"/>
</dbReference>
<dbReference type="Proteomes" id="UP000280668">
    <property type="component" value="Unassembled WGS sequence"/>
</dbReference>
<dbReference type="OrthoDB" id="3285241at2"/>
<evidence type="ECO:0000256" key="6">
    <source>
        <dbReference type="ARBA" id="ARBA00023136"/>
    </source>
</evidence>
<dbReference type="InterPro" id="IPR036259">
    <property type="entry name" value="MFS_trans_sf"/>
</dbReference>
<dbReference type="SUPFAM" id="SSF103473">
    <property type="entry name" value="MFS general substrate transporter"/>
    <property type="match status" value="1"/>
</dbReference>
<sequence>MFPFRSVVLGALIPAFIHAIGVGAMVPVIAPSATSLGASLAAAGFIAALLHIGQILADLPAGAFAARVGDRRAMLVAAVVAGLGFAGAALSPGLITLGLAILLIGAASAVFHLARHSYLTEITPPLQRARVMSTLGGVHRIGQFLGPFLGALVIYSGEVHAVYLLGTLTSVAAAATVLLSREEKRSPAVTDGVGTGEATPLAPEPSLLALARNYRSMLSTLGVGVLLIGAIRGARETAIPLWGEYLGLDPAVTSLIYGLAGGVDMLLFYPAGKLMDRMGRLWVGVPGTCVMGAALLAMPFTVGPASLAAVAAVLGFGNGMTAGILMTLGSDVAPAAGRARFLGMWRVLTDTGAAGGPLVVSAGAALGSLAAGIWAAGVLGPAAGGALARWLPRWSVHANRTTRRRAGL</sequence>
<feature type="domain" description="Major facilitator superfamily (MFS) profile" evidence="8">
    <location>
        <begin position="7"/>
        <end position="408"/>
    </location>
</feature>
<feature type="transmembrane region" description="Helical" evidence="7">
    <location>
        <begin position="135"/>
        <end position="155"/>
    </location>
</feature>
<keyword evidence="3" id="KW-1003">Cell membrane</keyword>
<dbReference type="GO" id="GO:0005886">
    <property type="term" value="C:plasma membrane"/>
    <property type="evidence" value="ECO:0007669"/>
    <property type="project" value="UniProtKB-SubCell"/>
</dbReference>
<keyword evidence="5 7" id="KW-1133">Transmembrane helix</keyword>
<evidence type="ECO:0000256" key="7">
    <source>
        <dbReference type="SAM" id="Phobius"/>
    </source>
</evidence>
<evidence type="ECO:0000256" key="4">
    <source>
        <dbReference type="ARBA" id="ARBA00022692"/>
    </source>
</evidence>
<evidence type="ECO:0000256" key="3">
    <source>
        <dbReference type="ARBA" id="ARBA00022475"/>
    </source>
</evidence>
<dbReference type="Pfam" id="PF07690">
    <property type="entry name" value="MFS_1"/>
    <property type="match status" value="1"/>
</dbReference>
<feature type="transmembrane region" description="Helical" evidence="7">
    <location>
        <begin position="36"/>
        <end position="61"/>
    </location>
</feature>
<dbReference type="GO" id="GO:0022857">
    <property type="term" value="F:transmembrane transporter activity"/>
    <property type="evidence" value="ECO:0007669"/>
    <property type="project" value="InterPro"/>
</dbReference>
<feature type="transmembrane region" description="Helical" evidence="7">
    <location>
        <begin position="251"/>
        <end position="269"/>
    </location>
</feature>
<proteinExistence type="predicted"/>
<dbReference type="PROSITE" id="PS50850">
    <property type="entry name" value="MFS"/>
    <property type="match status" value="1"/>
</dbReference>
<reference evidence="9 10" key="1">
    <citation type="submission" date="2018-11" db="EMBL/GenBank/DDBJ databases">
        <title>Sequencing the genomes of 1000 actinobacteria strains.</title>
        <authorList>
            <person name="Klenk H.-P."/>
        </authorList>
    </citation>
    <scope>NUCLEOTIDE SEQUENCE [LARGE SCALE GENOMIC DNA]</scope>
    <source>
        <strain evidence="9 10">DSM 11294</strain>
    </source>
</reference>
<feature type="transmembrane region" description="Helical" evidence="7">
    <location>
        <begin position="281"/>
        <end position="300"/>
    </location>
</feature>
<feature type="transmembrane region" description="Helical" evidence="7">
    <location>
        <begin position="161"/>
        <end position="179"/>
    </location>
</feature>
<keyword evidence="10" id="KW-1185">Reference proteome</keyword>
<keyword evidence="4 7" id="KW-0812">Transmembrane</keyword>